<dbReference type="GO" id="GO:0004803">
    <property type="term" value="F:transposase activity"/>
    <property type="evidence" value="ECO:0007669"/>
    <property type="project" value="InterPro"/>
</dbReference>
<dbReference type="PANTHER" id="PTHR33055:SF3">
    <property type="entry name" value="PUTATIVE TRANSPOSASE FOR IS117-RELATED"/>
    <property type="match status" value="1"/>
</dbReference>
<dbReference type="EMBL" id="CP054301">
    <property type="protein sequence ID" value="QKK80465.1"/>
    <property type="molecule type" value="Genomic_DNA"/>
</dbReference>
<accession>A0A859CVA2</accession>
<dbReference type="PANTHER" id="PTHR33055">
    <property type="entry name" value="TRANSPOSASE FOR INSERTION SEQUENCE ELEMENT IS1111A"/>
    <property type="match status" value="1"/>
</dbReference>
<dbReference type="Pfam" id="PF02371">
    <property type="entry name" value="Transposase_20"/>
    <property type="match status" value="1"/>
</dbReference>
<dbReference type="GO" id="GO:0006313">
    <property type="term" value="P:DNA transposition"/>
    <property type="evidence" value="ECO:0007669"/>
    <property type="project" value="InterPro"/>
</dbReference>
<proteinExistence type="predicted"/>
<dbReference type="InterPro" id="IPR047650">
    <property type="entry name" value="Transpos_IS110"/>
</dbReference>
<evidence type="ECO:0000259" key="1">
    <source>
        <dbReference type="Pfam" id="PF02371"/>
    </source>
</evidence>
<reference evidence="2 3" key="1">
    <citation type="submission" date="2020-06" db="EMBL/GenBank/DDBJ databases">
        <authorList>
            <person name="Voronona O.L."/>
            <person name="Aksenova E.I."/>
            <person name="Kunda M.S."/>
            <person name="Semenov A.N."/>
            <person name="Ryzhova N."/>
        </authorList>
    </citation>
    <scope>NUCLEOTIDE SEQUENCE [LARGE SCALE GENOMIC DNA]</scope>
    <source>
        <strain evidence="2 3">MPKMM3633</strain>
    </source>
</reference>
<dbReference type="InterPro" id="IPR003346">
    <property type="entry name" value="Transposase_20"/>
</dbReference>
<sequence length="133" mass="14390">MPSATSLGLPGKSSVTLVPWLLPYFSAIHNFDSAKKLASFCGVAPREYQSGTSINGRAAMSKIGSAHLRKSLLLPAMVALKYNPALKGLKDRLSEKGKAKMEIIGAAMRKLIHIIYGVLKSDEPFDENKVFNA</sequence>
<evidence type="ECO:0000313" key="3">
    <source>
        <dbReference type="Proteomes" id="UP000509371"/>
    </source>
</evidence>
<gene>
    <name evidence="2" type="ORF">MP3633_1736</name>
</gene>
<dbReference type="KEGG" id="mpri:MP3633_1736"/>
<protein>
    <submittedName>
        <fullName evidence="2">IS110 family transposase</fullName>
    </submittedName>
</protein>
<organism evidence="2 3">
    <name type="scientific">Marinomonas primoryensis</name>
    <dbReference type="NCBI Taxonomy" id="178399"/>
    <lineage>
        <taxon>Bacteria</taxon>
        <taxon>Pseudomonadati</taxon>
        <taxon>Pseudomonadota</taxon>
        <taxon>Gammaproteobacteria</taxon>
        <taxon>Oceanospirillales</taxon>
        <taxon>Oceanospirillaceae</taxon>
        <taxon>Marinomonas</taxon>
    </lineage>
</organism>
<dbReference type="AlphaFoldDB" id="A0A859CVA2"/>
<dbReference type="GO" id="GO:0003677">
    <property type="term" value="F:DNA binding"/>
    <property type="evidence" value="ECO:0007669"/>
    <property type="project" value="InterPro"/>
</dbReference>
<name>A0A859CVA2_9GAMM</name>
<dbReference type="Proteomes" id="UP000509371">
    <property type="component" value="Chromosome"/>
</dbReference>
<evidence type="ECO:0000313" key="2">
    <source>
        <dbReference type="EMBL" id="QKK80465.1"/>
    </source>
</evidence>
<feature type="domain" description="Transposase IS116/IS110/IS902 C-terminal" evidence="1">
    <location>
        <begin position="21"/>
        <end position="87"/>
    </location>
</feature>